<feature type="transmembrane region" description="Helical" evidence="6">
    <location>
        <begin position="222"/>
        <end position="241"/>
    </location>
</feature>
<dbReference type="InterPro" id="IPR036259">
    <property type="entry name" value="MFS_trans_sf"/>
</dbReference>
<keyword evidence="9" id="KW-1185">Reference proteome</keyword>
<gene>
    <name evidence="8" type="primary">stp_1</name>
    <name evidence="8" type="ORF">ERS008472_03795</name>
</gene>
<feature type="transmembrane region" description="Helical" evidence="6">
    <location>
        <begin position="460"/>
        <end position="478"/>
    </location>
</feature>
<evidence type="ECO:0000256" key="6">
    <source>
        <dbReference type="SAM" id="Phobius"/>
    </source>
</evidence>
<dbReference type="Gene3D" id="1.20.1250.20">
    <property type="entry name" value="MFS general substrate transporter like domains"/>
    <property type="match status" value="1"/>
</dbReference>
<dbReference type="GO" id="GO:0022857">
    <property type="term" value="F:transmembrane transporter activity"/>
    <property type="evidence" value="ECO:0007669"/>
    <property type="project" value="InterPro"/>
</dbReference>
<evidence type="ECO:0000313" key="8">
    <source>
        <dbReference type="EMBL" id="CNI30621.1"/>
    </source>
</evidence>
<dbReference type="Proteomes" id="UP000041882">
    <property type="component" value="Unassembled WGS sequence"/>
</dbReference>
<reference evidence="9" key="1">
    <citation type="submission" date="2015-03" db="EMBL/GenBank/DDBJ databases">
        <authorList>
            <consortium name="Pathogen Informatics"/>
            <person name="Murphy D."/>
        </authorList>
    </citation>
    <scope>NUCLEOTIDE SEQUENCE [LARGE SCALE GENOMIC DNA]</scope>
    <source>
        <strain evidence="9">IP6945</strain>
    </source>
</reference>
<evidence type="ECO:0000256" key="4">
    <source>
        <dbReference type="ARBA" id="ARBA00022989"/>
    </source>
</evidence>
<dbReference type="RefSeq" id="WP_050116330.1">
    <property type="nucleotide sequence ID" value="NZ_CQAW01000024.1"/>
</dbReference>
<dbReference type="SUPFAM" id="SSF103473">
    <property type="entry name" value="MFS general substrate transporter"/>
    <property type="match status" value="1"/>
</dbReference>
<accession>A0A0T9QVE1</accession>
<feature type="transmembrane region" description="Helical" evidence="6">
    <location>
        <begin position="247"/>
        <end position="266"/>
    </location>
</feature>
<feature type="transmembrane region" description="Helical" evidence="6">
    <location>
        <begin position="35"/>
        <end position="55"/>
    </location>
</feature>
<sequence>MKANNHNINSLKSADPRSADPIVENAHLRKTMLSLALPMLLSSLATSIANVGLPTLTQALNASFQDAQWVVLAYLLAITTSAISIGRMGDIINKRLLLQAGIGLFTAASVGCALAPTMGMLIAARVLQGLGAAAMMTLTLALVGEAVSQEKTGRAMGILGTVSAIGTALGPTLGGILIAGAGWPAMFLINIPFGLLALFLASRYLPCDKASLIKPPSGFDPLGMLLLGLTLALYALSMTWGQGTFDGHNLVLLAGAAIGVGLFGWAEKRAKFPLIQTAILHHSVLRGSLIMSTLVATIMMSTLIVGPFYLSRALGLPTQWVGLAMSAGPIVAALSGIPAGYGVDKLGARIMVSSGLVGIAFGSMILAIIPTSLGVLGYVVPVCLITAGYAVFQTANNTLMIKSVSADQRGVVSGMLNLSRNLGLITGASVMGAIFAFASASQDIQWAAATDIIQGMQLTYGVTALLAVIALGISASHLRNKSNQ</sequence>
<dbReference type="InterPro" id="IPR020846">
    <property type="entry name" value="MFS_dom"/>
</dbReference>
<feature type="transmembrane region" description="Helical" evidence="6">
    <location>
        <begin position="375"/>
        <end position="392"/>
    </location>
</feature>
<evidence type="ECO:0000256" key="1">
    <source>
        <dbReference type="ARBA" id="ARBA00004141"/>
    </source>
</evidence>
<feature type="transmembrane region" description="Helical" evidence="6">
    <location>
        <begin position="155"/>
        <end position="177"/>
    </location>
</feature>
<feature type="domain" description="Major facilitator superfamily (MFS) profile" evidence="7">
    <location>
        <begin position="31"/>
        <end position="479"/>
    </location>
</feature>
<evidence type="ECO:0000256" key="2">
    <source>
        <dbReference type="ARBA" id="ARBA00022448"/>
    </source>
</evidence>
<keyword evidence="3 6" id="KW-0812">Transmembrane</keyword>
<dbReference type="Gene3D" id="1.20.1720.10">
    <property type="entry name" value="Multidrug resistance protein D"/>
    <property type="match status" value="1"/>
</dbReference>
<organism evidence="8 9">
    <name type="scientific">Yersinia thracica</name>
    <dbReference type="NCBI Taxonomy" id="2890319"/>
    <lineage>
        <taxon>Bacteria</taxon>
        <taxon>Pseudomonadati</taxon>
        <taxon>Pseudomonadota</taxon>
        <taxon>Gammaproteobacteria</taxon>
        <taxon>Enterobacterales</taxon>
        <taxon>Yersiniaceae</taxon>
        <taxon>Yersinia</taxon>
    </lineage>
</organism>
<dbReference type="GO" id="GO:0016020">
    <property type="term" value="C:membrane"/>
    <property type="evidence" value="ECO:0007669"/>
    <property type="project" value="UniProtKB-SubCell"/>
</dbReference>
<protein>
    <submittedName>
        <fullName evidence="8">Putative membrane transport protein</fullName>
    </submittedName>
</protein>
<keyword evidence="2" id="KW-0813">Transport</keyword>
<dbReference type="CDD" id="cd17321">
    <property type="entry name" value="MFS_MMR_MDR_like"/>
    <property type="match status" value="1"/>
</dbReference>
<dbReference type="PROSITE" id="PS50850">
    <property type="entry name" value="MFS"/>
    <property type="match status" value="1"/>
</dbReference>
<feature type="transmembrane region" description="Helical" evidence="6">
    <location>
        <begin position="67"/>
        <end position="85"/>
    </location>
</feature>
<feature type="transmembrane region" description="Helical" evidence="6">
    <location>
        <begin position="97"/>
        <end position="116"/>
    </location>
</feature>
<feature type="transmembrane region" description="Helical" evidence="6">
    <location>
        <begin position="422"/>
        <end position="440"/>
    </location>
</feature>
<evidence type="ECO:0000256" key="3">
    <source>
        <dbReference type="ARBA" id="ARBA00022692"/>
    </source>
</evidence>
<keyword evidence="5 6" id="KW-0472">Membrane</keyword>
<keyword evidence="4 6" id="KW-1133">Transmembrane helix</keyword>
<comment type="subcellular location">
    <subcellularLocation>
        <location evidence="1">Membrane</location>
        <topology evidence="1">Multi-pass membrane protein</topology>
    </subcellularLocation>
</comment>
<evidence type="ECO:0000259" key="7">
    <source>
        <dbReference type="PROSITE" id="PS50850"/>
    </source>
</evidence>
<evidence type="ECO:0000313" key="9">
    <source>
        <dbReference type="Proteomes" id="UP000041882"/>
    </source>
</evidence>
<feature type="transmembrane region" description="Helical" evidence="6">
    <location>
        <begin position="350"/>
        <end position="369"/>
    </location>
</feature>
<proteinExistence type="predicted"/>
<dbReference type="PRINTS" id="PR01036">
    <property type="entry name" value="TCRTETB"/>
</dbReference>
<dbReference type="PANTHER" id="PTHR42718:SF9">
    <property type="entry name" value="MAJOR FACILITATOR SUPERFAMILY MULTIDRUG TRANSPORTER MFSC"/>
    <property type="match status" value="1"/>
</dbReference>
<feature type="transmembrane region" description="Helical" evidence="6">
    <location>
        <begin position="122"/>
        <end position="143"/>
    </location>
</feature>
<name>A0A0T9QVE1_9GAMM</name>
<feature type="transmembrane region" description="Helical" evidence="6">
    <location>
        <begin position="322"/>
        <end position="343"/>
    </location>
</feature>
<dbReference type="Pfam" id="PF07690">
    <property type="entry name" value="MFS_1"/>
    <property type="match status" value="1"/>
</dbReference>
<feature type="transmembrane region" description="Helical" evidence="6">
    <location>
        <begin position="287"/>
        <end position="310"/>
    </location>
</feature>
<dbReference type="EMBL" id="CQAW01000024">
    <property type="protein sequence ID" value="CNI30621.1"/>
    <property type="molecule type" value="Genomic_DNA"/>
</dbReference>
<evidence type="ECO:0000256" key="5">
    <source>
        <dbReference type="ARBA" id="ARBA00023136"/>
    </source>
</evidence>
<feature type="transmembrane region" description="Helical" evidence="6">
    <location>
        <begin position="183"/>
        <end position="201"/>
    </location>
</feature>
<dbReference type="PANTHER" id="PTHR42718">
    <property type="entry name" value="MAJOR FACILITATOR SUPERFAMILY MULTIDRUG TRANSPORTER MFSC"/>
    <property type="match status" value="1"/>
</dbReference>
<dbReference type="AlphaFoldDB" id="A0A0T9QVE1"/>
<dbReference type="InterPro" id="IPR011701">
    <property type="entry name" value="MFS"/>
</dbReference>